<dbReference type="InterPro" id="IPR036935">
    <property type="entry name" value="Ribosomal_bL9_N_sf"/>
</dbReference>
<dbReference type="GO" id="GO:0019843">
    <property type="term" value="F:rRNA binding"/>
    <property type="evidence" value="ECO:0007669"/>
    <property type="project" value="UniProtKB-KW"/>
</dbReference>
<dbReference type="HAMAP" id="MF_00503">
    <property type="entry name" value="Ribosomal_bL9"/>
    <property type="match status" value="1"/>
</dbReference>
<dbReference type="Pfam" id="PF03948">
    <property type="entry name" value="Ribosomal_L9_C"/>
    <property type="match status" value="1"/>
</dbReference>
<dbReference type="PROSITE" id="PS00651">
    <property type="entry name" value="RIBOSOMAL_L9"/>
    <property type="match status" value="1"/>
</dbReference>
<name>A0A0F6VXL2_BANFU</name>
<dbReference type="AlphaFoldDB" id="A0A0F6VXL2"/>
<dbReference type="EMBL" id="KP714733">
    <property type="protein sequence ID" value="AKE98934.1"/>
    <property type="molecule type" value="Genomic_DNA"/>
</dbReference>
<evidence type="ECO:0000256" key="6">
    <source>
        <dbReference type="ARBA" id="ARBA00035427"/>
    </source>
</evidence>
<gene>
    <name evidence="8" type="primary">rpl9</name>
    <name evidence="8" type="ORF">BafuCp147</name>
</gene>
<organism evidence="8">
    <name type="scientific">Bangia fuscopurpurea</name>
    <name type="common">Red alga</name>
    <name type="synonym">Conferva fuscopurpurea</name>
    <dbReference type="NCBI Taxonomy" id="101920"/>
    <lineage>
        <taxon>Eukaryota</taxon>
        <taxon>Rhodophyta</taxon>
        <taxon>Bangiophyceae</taxon>
        <taxon>Bangiales</taxon>
        <taxon>Bangiaceae</taxon>
        <taxon>Bangia</taxon>
    </lineage>
</organism>
<feature type="domain" description="Ribosomal protein L9" evidence="7">
    <location>
        <begin position="18"/>
        <end position="45"/>
    </location>
</feature>
<dbReference type="PANTHER" id="PTHR21368">
    <property type="entry name" value="50S RIBOSOMAL PROTEIN L9"/>
    <property type="match status" value="1"/>
</dbReference>
<evidence type="ECO:0000256" key="1">
    <source>
        <dbReference type="ARBA" id="ARBA00010605"/>
    </source>
</evidence>
<sequence length="155" mass="17359">MSKKVIQVVLTKDVQKLGKNNDLVKVASGYARNFLVPNKIAKVATQGILNQQKLYAAIKEDKLRIAKESAREIKQLLEDIQKFSVSKKTGDGQSIFGSVTEKEVTQIIKSTIDIEIDKQSILLPEIKTIGIYNVEIKLFHQINANIQLQVLPESN</sequence>
<accession>A0A0F6VXL2</accession>
<comment type="similarity">
    <text evidence="1">Belongs to the bacterial ribosomal protein bL9 family.</text>
</comment>
<dbReference type="SUPFAM" id="SSF55653">
    <property type="entry name" value="Ribosomal protein L9 C-domain"/>
    <property type="match status" value="1"/>
</dbReference>
<protein>
    <recommendedName>
        <fullName evidence="6">50S ribosomal protein L9, chloroplastic</fullName>
    </recommendedName>
</protein>
<keyword evidence="2" id="KW-0699">rRNA-binding</keyword>
<dbReference type="GO" id="GO:0006412">
    <property type="term" value="P:translation"/>
    <property type="evidence" value="ECO:0007669"/>
    <property type="project" value="InterPro"/>
</dbReference>
<evidence type="ECO:0000256" key="5">
    <source>
        <dbReference type="ARBA" id="ARBA00023274"/>
    </source>
</evidence>
<dbReference type="InterPro" id="IPR036791">
    <property type="entry name" value="Ribosomal_bL9_C_sf"/>
</dbReference>
<dbReference type="GO" id="GO:0003735">
    <property type="term" value="F:structural constituent of ribosome"/>
    <property type="evidence" value="ECO:0007669"/>
    <property type="project" value="InterPro"/>
</dbReference>
<dbReference type="InterPro" id="IPR020594">
    <property type="entry name" value="Ribosomal_bL9_bac/chp"/>
</dbReference>
<dbReference type="NCBIfam" id="TIGR00158">
    <property type="entry name" value="L9"/>
    <property type="match status" value="1"/>
</dbReference>
<dbReference type="SUPFAM" id="SSF55658">
    <property type="entry name" value="L9 N-domain-like"/>
    <property type="match status" value="1"/>
</dbReference>
<dbReference type="GO" id="GO:1990904">
    <property type="term" value="C:ribonucleoprotein complex"/>
    <property type="evidence" value="ECO:0007669"/>
    <property type="project" value="UniProtKB-KW"/>
</dbReference>
<keyword evidence="8" id="KW-0934">Plastid</keyword>
<evidence type="ECO:0000313" key="8">
    <source>
        <dbReference type="EMBL" id="AKE98934.1"/>
    </source>
</evidence>
<proteinExistence type="inferred from homology"/>
<dbReference type="InterPro" id="IPR020070">
    <property type="entry name" value="Ribosomal_bL9_N"/>
</dbReference>
<dbReference type="Gene3D" id="3.10.430.100">
    <property type="entry name" value="Ribosomal protein L9, C-terminal domain"/>
    <property type="match status" value="1"/>
</dbReference>
<keyword evidence="5" id="KW-0687">Ribonucleoprotein</keyword>
<evidence type="ECO:0000256" key="2">
    <source>
        <dbReference type="ARBA" id="ARBA00022730"/>
    </source>
</evidence>
<dbReference type="Gene3D" id="3.40.5.10">
    <property type="entry name" value="Ribosomal protein L9, N-terminal domain"/>
    <property type="match status" value="1"/>
</dbReference>
<keyword evidence="4 8" id="KW-0689">Ribosomal protein</keyword>
<keyword evidence="3" id="KW-0694">RNA-binding</keyword>
<dbReference type="GO" id="GO:0005840">
    <property type="term" value="C:ribosome"/>
    <property type="evidence" value="ECO:0007669"/>
    <property type="project" value="UniProtKB-KW"/>
</dbReference>
<evidence type="ECO:0000256" key="4">
    <source>
        <dbReference type="ARBA" id="ARBA00022980"/>
    </source>
</evidence>
<geneLocation type="plastid" evidence="8"/>
<dbReference type="InterPro" id="IPR009027">
    <property type="entry name" value="Ribosomal_bL9/RNase_H1_N"/>
</dbReference>
<dbReference type="Pfam" id="PF01281">
    <property type="entry name" value="Ribosomal_L9_N"/>
    <property type="match status" value="1"/>
</dbReference>
<evidence type="ECO:0000259" key="7">
    <source>
        <dbReference type="PROSITE" id="PS00651"/>
    </source>
</evidence>
<reference evidence="8" key="1">
    <citation type="submission" date="2015-01" db="EMBL/GenBank/DDBJ databases">
        <title>The complete plastid genome of Bangia fuscopurpurea (Dillwyn) Lyngbye revealed ancestral gene repertoire and highly conserved synteny among genera of Bangiales (Rhodophyta).</title>
        <authorList>
            <person name="Cao M."/>
            <person name="Bi G."/>
            <person name="Mao Y."/>
            <person name="Kong F."/>
        </authorList>
    </citation>
    <scope>NUCLEOTIDE SEQUENCE</scope>
</reference>
<evidence type="ECO:0000256" key="3">
    <source>
        <dbReference type="ARBA" id="ARBA00022884"/>
    </source>
</evidence>
<dbReference type="InterPro" id="IPR020069">
    <property type="entry name" value="Ribosomal_bL9_C"/>
</dbReference>
<dbReference type="InterPro" id="IPR000244">
    <property type="entry name" value="Ribosomal_bL9"/>
</dbReference>